<organism evidence="2 3">
    <name type="scientific">Arachis hypogaea</name>
    <name type="common">Peanut</name>
    <dbReference type="NCBI Taxonomy" id="3818"/>
    <lineage>
        <taxon>Eukaryota</taxon>
        <taxon>Viridiplantae</taxon>
        <taxon>Streptophyta</taxon>
        <taxon>Embryophyta</taxon>
        <taxon>Tracheophyta</taxon>
        <taxon>Spermatophyta</taxon>
        <taxon>Magnoliopsida</taxon>
        <taxon>eudicotyledons</taxon>
        <taxon>Gunneridae</taxon>
        <taxon>Pentapetalae</taxon>
        <taxon>rosids</taxon>
        <taxon>fabids</taxon>
        <taxon>Fabales</taxon>
        <taxon>Fabaceae</taxon>
        <taxon>Papilionoideae</taxon>
        <taxon>50 kb inversion clade</taxon>
        <taxon>dalbergioids sensu lato</taxon>
        <taxon>Dalbergieae</taxon>
        <taxon>Pterocarpus clade</taxon>
        <taxon>Arachis</taxon>
    </lineage>
</organism>
<proteinExistence type="predicted"/>
<evidence type="ECO:0000259" key="1">
    <source>
        <dbReference type="Pfam" id="PF03108"/>
    </source>
</evidence>
<keyword evidence="3" id="KW-1185">Reference proteome</keyword>
<dbReference type="EMBL" id="SDMP01000005">
    <property type="protein sequence ID" value="RYR56816.1"/>
    <property type="molecule type" value="Genomic_DNA"/>
</dbReference>
<gene>
    <name evidence="2" type="ORF">Ahy_A05g022528</name>
</gene>
<comment type="caution">
    <text evidence="2">The sequence shown here is derived from an EMBL/GenBank/DDBJ whole genome shotgun (WGS) entry which is preliminary data.</text>
</comment>
<evidence type="ECO:0000313" key="3">
    <source>
        <dbReference type="Proteomes" id="UP000289738"/>
    </source>
</evidence>
<feature type="domain" description="Transposase MuDR plant" evidence="1">
    <location>
        <begin position="182"/>
        <end position="238"/>
    </location>
</feature>
<dbReference type="InterPro" id="IPR004332">
    <property type="entry name" value="Transposase_MuDR"/>
</dbReference>
<dbReference type="AlphaFoldDB" id="A0A445D0V0"/>
<dbReference type="Proteomes" id="UP000289738">
    <property type="component" value="Chromosome A05"/>
</dbReference>
<dbReference type="Pfam" id="PF03108">
    <property type="entry name" value="DBD_Tnp_Mut"/>
    <property type="match status" value="1"/>
</dbReference>
<protein>
    <recommendedName>
        <fullName evidence="1">Transposase MuDR plant domain-containing protein</fullName>
    </recommendedName>
</protein>
<accession>A0A445D0V0</accession>
<sequence length="409" mass="46859">MDDKVMLKVYYHDLKDVICEKINSQISRRVSCILYRYPISVFGGFVQFQTKYVTDKTSMQEIFSMYLESRSRISFIELYIEFKQSAADRDILLEDYNNDSEEEFESNYEVVDSGEDKDQADDAMAADVADVANALANQQPFEESTSMQSLNLEAMHASKFPQYINPAELPSLTDGEFTMEMEFSSREIVIKAMKDYIIRRGVDYRVHESELTTFYAKCTQYGAGCDWLIRVSKISKKYYWEIKKYNGSHIYTKATISQNHSKLDSNTVAEAISGTVALQITECVGFQKESRLNQCDQLHMPPKQIVHIMQVKEDYTPHNNMANRRLPGIGARNGRRIQARVSKSVSRPSISLQLTRVTLHNALYRCARHVDPQLNCMIPAKLRSNGRNFQCTSAPNLSPNITVPNNNIM</sequence>
<reference evidence="2 3" key="1">
    <citation type="submission" date="2019-01" db="EMBL/GenBank/DDBJ databases">
        <title>Sequencing of cultivated peanut Arachis hypogaea provides insights into genome evolution and oil improvement.</title>
        <authorList>
            <person name="Chen X."/>
        </authorList>
    </citation>
    <scope>NUCLEOTIDE SEQUENCE [LARGE SCALE GENOMIC DNA]</scope>
    <source>
        <strain evidence="3">cv. Fuhuasheng</strain>
        <tissue evidence="2">Leaves</tissue>
    </source>
</reference>
<evidence type="ECO:0000313" key="2">
    <source>
        <dbReference type="EMBL" id="RYR56816.1"/>
    </source>
</evidence>
<name>A0A445D0V0_ARAHY</name>